<feature type="non-terminal residue" evidence="3">
    <location>
        <position position="223"/>
    </location>
</feature>
<evidence type="ECO:0000313" key="3">
    <source>
        <dbReference type="EMBL" id="NXO03686.1"/>
    </source>
</evidence>
<reference evidence="3 4" key="1">
    <citation type="submission" date="2019-09" db="EMBL/GenBank/DDBJ databases">
        <title>Bird 10,000 Genomes (B10K) Project - Family phase.</title>
        <authorList>
            <person name="Zhang G."/>
        </authorList>
    </citation>
    <scope>NUCLEOTIDE SEQUENCE [LARGE SCALE GENOMIC DNA]</scope>
    <source>
        <strain evidence="3">B10K-DU-002-35</strain>
        <tissue evidence="3">Muscle</tissue>
    </source>
</reference>
<accession>A0A7L1NWG5</accession>
<dbReference type="InterPro" id="IPR029071">
    <property type="entry name" value="Ubiquitin-like_domsf"/>
</dbReference>
<evidence type="ECO:0000313" key="4">
    <source>
        <dbReference type="Proteomes" id="UP000565785"/>
    </source>
</evidence>
<proteinExistence type="predicted"/>
<comment type="caution">
    <text evidence="3">The sequence shown here is derived from an EMBL/GenBank/DDBJ whole genome shotgun (WGS) entry which is preliminary data.</text>
</comment>
<evidence type="ECO:0000259" key="2">
    <source>
        <dbReference type="PROSITE" id="PS50200"/>
    </source>
</evidence>
<dbReference type="SMART" id="SM00314">
    <property type="entry name" value="RA"/>
    <property type="match status" value="1"/>
</dbReference>
<dbReference type="Gene3D" id="3.10.20.90">
    <property type="entry name" value="Phosphatidylinositol 3-kinase Catalytic Subunit, Chain A, domain 1"/>
    <property type="match status" value="1"/>
</dbReference>
<protein>
    <submittedName>
        <fullName evidence="3">RGL2 protein</fullName>
    </submittedName>
</protein>
<gene>
    <name evidence="3" type="primary">Rgl2</name>
    <name evidence="3" type="ORF">RHICYA_R16178</name>
</gene>
<organism evidence="3 4">
    <name type="scientific">Rhinopomastus cyanomelas</name>
    <name type="common">Common scimitarbill</name>
    <dbReference type="NCBI Taxonomy" id="113115"/>
    <lineage>
        <taxon>Eukaryota</taxon>
        <taxon>Metazoa</taxon>
        <taxon>Chordata</taxon>
        <taxon>Craniata</taxon>
        <taxon>Vertebrata</taxon>
        <taxon>Euteleostomi</taxon>
        <taxon>Archelosauria</taxon>
        <taxon>Archosauria</taxon>
        <taxon>Dinosauria</taxon>
        <taxon>Saurischia</taxon>
        <taxon>Theropoda</taxon>
        <taxon>Coelurosauria</taxon>
        <taxon>Aves</taxon>
        <taxon>Neognathae</taxon>
        <taxon>Neoaves</taxon>
        <taxon>Telluraves</taxon>
        <taxon>Coraciimorphae</taxon>
        <taxon>Bucerotiformes</taxon>
        <taxon>Rhinopomastidae</taxon>
        <taxon>Rhinopomastus</taxon>
    </lineage>
</organism>
<dbReference type="AlphaFoldDB" id="A0A7L1NWG5"/>
<feature type="non-terminal residue" evidence="3">
    <location>
        <position position="1"/>
    </location>
</feature>
<dbReference type="Proteomes" id="UP000565785">
    <property type="component" value="Unassembled WGS sequence"/>
</dbReference>
<dbReference type="SUPFAM" id="SSF54236">
    <property type="entry name" value="Ubiquitin-like"/>
    <property type="match status" value="1"/>
</dbReference>
<dbReference type="OrthoDB" id="9398223at2759"/>
<dbReference type="Pfam" id="PF00788">
    <property type="entry name" value="RA"/>
    <property type="match status" value="1"/>
</dbReference>
<dbReference type="InterPro" id="IPR000159">
    <property type="entry name" value="RA_dom"/>
</dbReference>
<feature type="compositionally biased region" description="Gly residues" evidence="1">
    <location>
        <begin position="51"/>
        <end position="61"/>
    </location>
</feature>
<sequence length="223" mass="23259">QVKCLSVSALDKTTPPGSPPSSSPSLQGGGSLSAPLPPPRGHRRSVSCGSAFGGVGGGNGGPPLPQSDCRIIRVRMELDNGSLYKSILVTPQDKTPAVVARALEKQGQDPAAAPHFQLLQLLPQNRGEFFLGGRMLKGLNPPLNLLSPPLPELLVPPNANVFYAMSSSSLDFQLRDGREQEEEGGEGGGGGGPKLCHPLTQKGGGQLSGTFPKMKAKGRRITR</sequence>
<dbReference type="EMBL" id="VXBP01009487">
    <property type="protein sequence ID" value="NXO03686.1"/>
    <property type="molecule type" value="Genomic_DNA"/>
</dbReference>
<feature type="domain" description="Ras-associating" evidence="2">
    <location>
        <begin position="68"/>
        <end position="179"/>
    </location>
</feature>
<feature type="region of interest" description="Disordered" evidence="1">
    <location>
        <begin position="173"/>
        <end position="223"/>
    </location>
</feature>
<feature type="compositionally biased region" description="Basic residues" evidence="1">
    <location>
        <begin position="214"/>
        <end position="223"/>
    </location>
</feature>
<dbReference type="PROSITE" id="PS50200">
    <property type="entry name" value="RA"/>
    <property type="match status" value="1"/>
</dbReference>
<dbReference type="GO" id="GO:0007165">
    <property type="term" value="P:signal transduction"/>
    <property type="evidence" value="ECO:0007669"/>
    <property type="project" value="InterPro"/>
</dbReference>
<evidence type="ECO:0000256" key="1">
    <source>
        <dbReference type="SAM" id="MobiDB-lite"/>
    </source>
</evidence>
<name>A0A7L1NWG5_RHICY</name>
<keyword evidence="4" id="KW-1185">Reference proteome</keyword>
<feature type="region of interest" description="Disordered" evidence="1">
    <location>
        <begin position="1"/>
        <end position="66"/>
    </location>
</feature>